<accession>A0ABV1YR35</accession>
<keyword evidence="1" id="KW-0812">Transmembrane</keyword>
<dbReference type="RefSeq" id="WP_287274492.1">
    <property type="nucleotide sequence ID" value="NZ_JAMYMY010000084.1"/>
</dbReference>
<keyword evidence="1" id="KW-0472">Membrane</keyword>
<proteinExistence type="predicted"/>
<evidence type="ECO:0008006" key="4">
    <source>
        <dbReference type="Google" id="ProtNLM"/>
    </source>
</evidence>
<gene>
    <name evidence="2" type="ORF">NKI33_32470</name>
</gene>
<dbReference type="EMBL" id="JAMYPJ010000088">
    <property type="protein sequence ID" value="MER8937649.1"/>
    <property type="molecule type" value="Genomic_DNA"/>
</dbReference>
<comment type="caution">
    <text evidence="2">The sequence shown here is derived from an EMBL/GenBank/DDBJ whole genome shotgun (WGS) entry which is preliminary data.</text>
</comment>
<evidence type="ECO:0000313" key="3">
    <source>
        <dbReference type="Proteomes" id="UP001464387"/>
    </source>
</evidence>
<keyword evidence="3" id="KW-1185">Reference proteome</keyword>
<name>A0ABV1YR35_9HYPH</name>
<keyword evidence="1" id="KW-1133">Transmembrane helix</keyword>
<feature type="transmembrane region" description="Helical" evidence="1">
    <location>
        <begin position="90"/>
        <end position="111"/>
    </location>
</feature>
<feature type="transmembrane region" description="Helical" evidence="1">
    <location>
        <begin position="7"/>
        <end position="31"/>
    </location>
</feature>
<evidence type="ECO:0000256" key="1">
    <source>
        <dbReference type="SAM" id="Phobius"/>
    </source>
</evidence>
<feature type="transmembrane region" description="Helical" evidence="1">
    <location>
        <begin position="37"/>
        <end position="54"/>
    </location>
</feature>
<evidence type="ECO:0000313" key="2">
    <source>
        <dbReference type="EMBL" id="MER8937649.1"/>
    </source>
</evidence>
<reference evidence="2 3" key="1">
    <citation type="journal article" date="2024" name="Proc. Natl. Acad. Sci. U.S.A.">
        <title>The evolutionary genomics of adaptation to stress in wild rhizobium bacteria.</title>
        <authorList>
            <person name="Kehlet-Delgado H."/>
            <person name="Montoya A.P."/>
            <person name="Jensen K.T."/>
            <person name="Wendlandt C.E."/>
            <person name="Dexheimer C."/>
            <person name="Roberts M."/>
            <person name="Torres Martinez L."/>
            <person name="Friesen M.L."/>
            <person name="Griffitts J.S."/>
            <person name="Porter S.S."/>
        </authorList>
    </citation>
    <scope>NUCLEOTIDE SEQUENCE [LARGE SCALE GENOMIC DNA]</scope>
    <source>
        <strain evidence="2 3">M0729</strain>
    </source>
</reference>
<feature type="transmembrane region" description="Helical" evidence="1">
    <location>
        <begin position="63"/>
        <end position="84"/>
    </location>
</feature>
<protein>
    <recommendedName>
        <fullName evidence="4">Transmembrane protein</fullName>
    </recommendedName>
</protein>
<sequence length="147" mass="15939">MNAKHHMLAVAVIFFVTGAIGIISSIALLMFGQSPNIVSAISSVAYVIGAYYFLKGSRPAKIFLAAMAGLATLLEGVLGIAVVAYGQMAFGLLILLLAALTAYCFCMLQFSKALNAEFDRRSEAYRLKKEKAARRFYEELEQGGSRE</sequence>
<organism evidence="2 3">
    <name type="scientific">Mesorhizobium opportunistum</name>
    <dbReference type="NCBI Taxonomy" id="593909"/>
    <lineage>
        <taxon>Bacteria</taxon>
        <taxon>Pseudomonadati</taxon>
        <taxon>Pseudomonadota</taxon>
        <taxon>Alphaproteobacteria</taxon>
        <taxon>Hyphomicrobiales</taxon>
        <taxon>Phyllobacteriaceae</taxon>
        <taxon>Mesorhizobium</taxon>
    </lineage>
</organism>
<dbReference type="Proteomes" id="UP001464387">
    <property type="component" value="Unassembled WGS sequence"/>
</dbReference>